<dbReference type="GO" id="GO:0005886">
    <property type="term" value="C:plasma membrane"/>
    <property type="evidence" value="ECO:0007669"/>
    <property type="project" value="UniProtKB-SubCell"/>
</dbReference>
<dbReference type="PANTHER" id="PTHR30341:SF0">
    <property type="entry name" value="NA(+)_H(+) ANTIPORTER NHAA"/>
    <property type="match status" value="1"/>
</dbReference>
<dbReference type="GO" id="GO:0015385">
    <property type="term" value="F:sodium:proton antiporter activity"/>
    <property type="evidence" value="ECO:0007669"/>
    <property type="project" value="UniProtKB-UniRule"/>
</dbReference>
<dbReference type="AlphaFoldDB" id="A0A179B6P5"/>
<evidence type="ECO:0000256" key="8">
    <source>
        <dbReference type="ARBA" id="ARBA00023065"/>
    </source>
</evidence>
<keyword evidence="3 11" id="KW-0050">Antiport</keyword>
<evidence type="ECO:0000256" key="7">
    <source>
        <dbReference type="ARBA" id="ARBA00023053"/>
    </source>
</evidence>
<keyword evidence="8 11" id="KW-0406">Ion transport</keyword>
<feature type="transmembrane region" description="Helical" evidence="11">
    <location>
        <begin position="103"/>
        <end position="124"/>
    </location>
</feature>
<keyword evidence="7 11" id="KW-0915">Sodium</keyword>
<feature type="transmembrane region" description="Helical" evidence="11">
    <location>
        <begin position="274"/>
        <end position="294"/>
    </location>
</feature>
<evidence type="ECO:0000256" key="11">
    <source>
        <dbReference type="HAMAP-Rule" id="MF_01844"/>
    </source>
</evidence>
<evidence type="ECO:0000256" key="3">
    <source>
        <dbReference type="ARBA" id="ARBA00022449"/>
    </source>
</evidence>
<feature type="transmembrane region" description="Helical" evidence="11">
    <location>
        <begin position="346"/>
        <end position="365"/>
    </location>
</feature>
<evidence type="ECO:0000256" key="10">
    <source>
        <dbReference type="ARBA" id="ARBA00023201"/>
    </source>
</evidence>
<feature type="transmembrane region" description="Helical" evidence="11">
    <location>
        <begin position="38"/>
        <end position="56"/>
    </location>
</feature>
<evidence type="ECO:0000313" key="13">
    <source>
        <dbReference type="EMBL" id="OAP87090.1"/>
    </source>
</evidence>
<evidence type="ECO:0000256" key="1">
    <source>
        <dbReference type="ARBA" id="ARBA00004429"/>
    </source>
</evidence>
<keyword evidence="2 11" id="KW-0813">Transport</keyword>
<comment type="function">
    <text evidence="11">Na(+)/H(+) antiporter that extrudes sodium in exchange for external protons.</text>
</comment>
<keyword evidence="9 11" id="KW-0472">Membrane</keyword>
<dbReference type="HAMAP" id="MF_01844">
    <property type="entry name" value="NhaA"/>
    <property type="match status" value="1"/>
</dbReference>
<proteinExistence type="inferred from homology"/>
<evidence type="ECO:0000256" key="4">
    <source>
        <dbReference type="ARBA" id="ARBA00022475"/>
    </source>
</evidence>
<organism evidence="13 14">
    <name type="scientific">Peptidiphaga gingivicola</name>
    <dbReference type="NCBI Taxonomy" id="2741497"/>
    <lineage>
        <taxon>Bacteria</taxon>
        <taxon>Bacillati</taxon>
        <taxon>Actinomycetota</taxon>
        <taxon>Actinomycetes</taxon>
        <taxon>Actinomycetales</taxon>
        <taxon>Actinomycetaceae</taxon>
        <taxon>Peptidiphaga</taxon>
    </lineage>
</organism>
<keyword evidence="4 11" id="KW-1003">Cell membrane</keyword>
<dbReference type="EMBL" id="LVZK01000001">
    <property type="protein sequence ID" value="OAP87090.1"/>
    <property type="molecule type" value="Genomic_DNA"/>
</dbReference>
<accession>A0A179B6P5</accession>
<dbReference type="NCBIfam" id="TIGR00773">
    <property type="entry name" value="NhaA"/>
    <property type="match status" value="1"/>
</dbReference>
<evidence type="ECO:0000256" key="6">
    <source>
        <dbReference type="ARBA" id="ARBA00022989"/>
    </source>
</evidence>
<evidence type="ECO:0000256" key="12">
    <source>
        <dbReference type="SAM" id="MobiDB-lite"/>
    </source>
</evidence>
<keyword evidence="14" id="KW-1185">Reference proteome</keyword>
<dbReference type="Gene3D" id="1.20.1530.10">
    <property type="entry name" value="Na+/H+ antiporter like domain"/>
    <property type="match status" value="1"/>
</dbReference>
<dbReference type="InterPro" id="IPR023171">
    <property type="entry name" value="Na/H_antiporter_dom_sf"/>
</dbReference>
<feature type="region of interest" description="Disordered" evidence="12">
    <location>
        <begin position="377"/>
        <end position="409"/>
    </location>
</feature>
<dbReference type="Proteomes" id="UP000078368">
    <property type="component" value="Unassembled WGS sequence"/>
</dbReference>
<feature type="transmembrane region" description="Helical" evidence="11">
    <location>
        <begin position="243"/>
        <end position="268"/>
    </location>
</feature>
<feature type="compositionally biased region" description="Basic and acidic residues" evidence="12">
    <location>
        <begin position="387"/>
        <end position="401"/>
    </location>
</feature>
<dbReference type="PANTHER" id="PTHR30341">
    <property type="entry name" value="SODIUM ION/PROTON ANTIPORTER NHAA-RELATED"/>
    <property type="match status" value="1"/>
</dbReference>
<reference evidence="13 14" key="1">
    <citation type="submission" date="2016-04" db="EMBL/GenBank/DDBJ databases">
        <title>Peptidophaga gingivicola gen. nov., sp. nov., isolated from human subgingival plaque.</title>
        <authorList>
            <person name="Beall C.J."/>
            <person name="Mokrzan E.M."/>
            <person name="Griffen A.L."/>
            <person name="Leys E.J."/>
        </authorList>
    </citation>
    <scope>NUCLEOTIDE SEQUENCE [LARGE SCALE GENOMIC DNA]</scope>
    <source>
        <strain evidence="13 14">BA112</strain>
    </source>
</reference>
<dbReference type="Pfam" id="PF06965">
    <property type="entry name" value="Na_H_antiport_1"/>
    <property type="match status" value="1"/>
</dbReference>
<name>A0A179B6P5_9ACTO</name>
<dbReference type="GO" id="GO:0006885">
    <property type="term" value="P:regulation of pH"/>
    <property type="evidence" value="ECO:0007669"/>
    <property type="project" value="UniProtKB-UniRule"/>
</dbReference>
<gene>
    <name evidence="11 13" type="primary">nhaA</name>
    <name evidence="13" type="ORF">A4H34_04335</name>
</gene>
<evidence type="ECO:0000313" key="14">
    <source>
        <dbReference type="Proteomes" id="UP000078368"/>
    </source>
</evidence>
<comment type="catalytic activity">
    <reaction evidence="11">
        <text>Na(+)(in) + 2 H(+)(out) = Na(+)(out) + 2 H(+)(in)</text>
        <dbReference type="Rhea" id="RHEA:29251"/>
        <dbReference type="ChEBI" id="CHEBI:15378"/>
        <dbReference type="ChEBI" id="CHEBI:29101"/>
    </reaction>
</comment>
<feature type="transmembrane region" description="Helical" evidence="11">
    <location>
        <begin position="315"/>
        <end position="334"/>
    </location>
</feature>
<keyword evidence="5 11" id="KW-0812">Transmembrane</keyword>
<evidence type="ECO:0000256" key="9">
    <source>
        <dbReference type="ARBA" id="ARBA00023136"/>
    </source>
</evidence>
<feature type="transmembrane region" description="Helical" evidence="11">
    <location>
        <begin position="77"/>
        <end position="97"/>
    </location>
</feature>
<sequence>MIAALAAIVWSNSPWRGSYFAISEKQVGFESVHLSLPIGHWASDGLLAVFFFVVGMELKQEFTIGSLRDPRKAAVPILAALCGMVGPIGVYVAIQAVTGSGVYGGWAVPVATDIAFALAILAIFGRGLPPAARTFLMTLAVADDLGGIVVIALFFSTELNLLWLGASIATVAVFGLLVKYRVIRWWILWPLGLLAWYFMHLSGIHSTIAGVALGMMVSTKLAKGEKDYMTHRFSERLSFASSGIVLPIFAFFAAGVNIVDSGGFGGMITDPVSLGIYLGLPLGKCIGIFGGVWIMTKFLKLRLGAGIDMRDIFPISLVAGIGFTVSLLIATLSFPANDPHEPHSRVAVIIGTLLSVVLGAVALRLRLRSAIRGPGIDPHSHLRHAPNRREDGPRRDGIRGDRRGRRPKP</sequence>
<comment type="subcellular location">
    <subcellularLocation>
        <location evidence="1">Cell inner membrane</location>
        <topology evidence="1">Multi-pass membrane protein</topology>
    </subcellularLocation>
    <subcellularLocation>
        <location evidence="11">Cell membrane</location>
        <topology evidence="11">Multi-pass membrane protein</topology>
    </subcellularLocation>
</comment>
<protein>
    <recommendedName>
        <fullName evidence="11">Na(+)/H(+) antiporter NhaA</fullName>
    </recommendedName>
    <alternativeName>
        <fullName evidence="11">Sodium/proton antiporter NhaA</fullName>
    </alternativeName>
</protein>
<dbReference type="OrthoDB" id="117402at2"/>
<evidence type="ECO:0000256" key="5">
    <source>
        <dbReference type="ARBA" id="ARBA00022692"/>
    </source>
</evidence>
<feature type="transmembrane region" description="Helical" evidence="11">
    <location>
        <begin position="136"/>
        <end position="155"/>
    </location>
</feature>
<keyword evidence="6 11" id="KW-1133">Transmembrane helix</keyword>
<comment type="caution">
    <text evidence="13">The sequence shown here is derived from an EMBL/GenBank/DDBJ whole genome shotgun (WGS) entry which is preliminary data.</text>
</comment>
<dbReference type="InterPro" id="IPR004670">
    <property type="entry name" value="NhaA"/>
</dbReference>
<comment type="similarity">
    <text evidence="11">Belongs to the NhaA Na(+)/H(+) (TC 2.A.33) antiporter family.</text>
</comment>
<keyword evidence="10 11" id="KW-0739">Sodium transport</keyword>
<feature type="transmembrane region" description="Helical" evidence="11">
    <location>
        <begin position="161"/>
        <end position="178"/>
    </location>
</feature>
<evidence type="ECO:0000256" key="2">
    <source>
        <dbReference type="ARBA" id="ARBA00022448"/>
    </source>
</evidence>